<evidence type="ECO:0000313" key="3">
    <source>
        <dbReference type="Proteomes" id="UP001213721"/>
    </source>
</evidence>
<gene>
    <name evidence="2" type="ORF">PYU98_00820</name>
</gene>
<dbReference type="RefSeq" id="WP_275057249.1">
    <property type="nucleotide sequence ID" value="NZ_CP118988.1"/>
</dbReference>
<proteinExistence type="predicted"/>
<reference evidence="2" key="1">
    <citation type="submission" date="2023-02" db="EMBL/GenBank/DDBJ databases">
        <title>The sequence of Aeromonas allosaccharophila K520.</title>
        <authorList>
            <person name="Luo X."/>
        </authorList>
    </citation>
    <scope>NUCLEOTIDE SEQUENCE</scope>
    <source>
        <strain evidence="2">K520</strain>
    </source>
</reference>
<feature type="region of interest" description="Disordered" evidence="1">
    <location>
        <begin position="1"/>
        <end position="23"/>
    </location>
</feature>
<evidence type="ECO:0000313" key="2">
    <source>
        <dbReference type="EMBL" id="WED76865.1"/>
    </source>
</evidence>
<dbReference type="EMBL" id="CP118988">
    <property type="protein sequence ID" value="WED76865.1"/>
    <property type="molecule type" value="Genomic_DNA"/>
</dbReference>
<accession>A0AAX3NTC8</accession>
<organism evidence="2 3">
    <name type="scientific">Aeromonas allosaccharophila</name>
    <dbReference type="NCBI Taxonomy" id="656"/>
    <lineage>
        <taxon>Bacteria</taxon>
        <taxon>Pseudomonadati</taxon>
        <taxon>Pseudomonadota</taxon>
        <taxon>Gammaproteobacteria</taxon>
        <taxon>Aeromonadales</taxon>
        <taxon>Aeromonadaceae</taxon>
        <taxon>Aeromonas</taxon>
    </lineage>
</organism>
<name>A0AAX3NTC8_9GAMM</name>
<evidence type="ECO:0000256" key="1">
    <source>
        <dbReference type="SAM" id="MobiDB-lite"/>
    </source>
</evidence>
<sequence>MAALTPVSAPDQWRGGEMEVTSPPGQYVGVLGAHGRLFGMGGRCQEGVGGAKKNPG</sequence>
<dbReference type="Proteomes" id="UP001213721">
    <property type="component" value="Chromosome"/>
</dbReference>
<dbReference type="AlphaFoldDB" id="A0AAX3NTC8"/>
<protein>
    <submittedName>
        <fullName evidence="2">Uncharacterized protein</fullName>
    </submittedName>
</protein>